<dbReference type="SMART" id="SM00220">
    <property type="entry name" value="S_TKc"/>
    <property type="match status" value="1"/>
</dbReference>
<dbReference type="PROSITE" id="PS00107">
    <property type="entry name" value="PROTEIN_KINASE_ATP"/>
    <property type="match status" value="1"/>
</dbReference>
<feature type="binding site" evidence="5">
    <location>
        <position position="199"/>
    </location>
    <ligand>
        <name>ATP</name>
        <dbReference type="ChEBI" id="CHEBI:30616"/>
    </ligand>
</feature>
<evidence type="ECO:0000256" key="6">
    <source>
        <dbReference type="RuleBase" id="RU000304"/>
    </source>
</evidence>
<dbReference type="InterPro" id="IPR000719">
    <property type="entry name" value="Prot_kinase_dom"/>
</dbReference>
<dbReference type="Pfam" id="PF00069">
    <property type="entry name" value="Pkinase"/>
    <property type="match status" value="1"/>
</dbReference>
<comment type="caution">
    <text evidence="9">The sequence shown here is derived from an EMBL/GenBank/DDBJ whole genome shotgun (WGS) entry which is preliminary data.</text>
</comment>
<feature type="compositionally biased region" description="Low complexity" evidence="7">
    <location>
        <begin position="138"/>
        <end position="154"/>
    </location>
</feature>
<feature type="compositionally biased region" description="Pro residues" evidence="7">
    <location>
        <begin position="42"/>
        <end position="64"/>
    </location>
</feature>
<keyword evidence="6" id="KW-0723">Serine/threonine-protein kinase</keyword>
<dbReference type="InterPro" id="IPR011009">
    <property type="entry name" value="Kinase-like_dom_sf"/>
</dbReference>
<keyword evidence="4 5" id="KW-0067">ATP-binding</keyword>
<evidence type="ECO:0000256" key="3">
    <source>
        <dbReference type="ARBA" id="ARBA00022777"/>
    </source>
</evidence>
<dbReference type="PANTHER" id="PTHR24347">
    <property type="entry name" value="SERINE/THREONINE-PROTEIN KINASE"/>
    <property type="match status" value="1"/>
</dbReference>
<dbReference type="SUPFAM" id="SSF56112">
    <property type="entry name" value="Protein kinase-like (PK-like)"/>
    <property type="match status" value="1"/>
</dbReference>
<dbReference type="Proteomes" id="UP001165080">
    <property type="component" value="Unassembled WGS sequence"/>
</dbReference>
<dbReference type="CDD" id="cd05117">
    <property type="entry name" value="STKc_CAMK"/>
    <property type="match status" value="1"/>
</dbReference>
<feature type="compositionally biased region" description="Basic and acidic residues" evidence="7">
    <location>
        <begin position="73"/>
        <end position="102"/>
    </location>
</feature>
<sequence>MGNLCGKPDNSSPKASVPVPPSAAAQFVPAPVTTKVPDEPKNPLPTPAPAKPAPPPQQPVPPPKSGEAIPAVADEKSPGRRRSQDHDNGVKHEEIELVKQKSAEPMPPVGAAPPAPSPRAVVEPAVERSSPKMPAPPASSGSVPSLPSASAAVSRPGSKLRTDVKLRDVYKLGKTLGTGGFSVVKLASDRITGVEYACKIMALPPVGQEVGENENTREDIFKEIDLLCGMNHENVIFLKEYFEEGNKVYLITELLTGGELLEAVLKRGSYTEAEARLCFVQVLRGIEYLHSKNVVHRDLKLENLLLAKQDDISLVKIADFGLAKHAVNGMQTICGTPQYVAPEVIVGSKGHVYGPGVDMWSAGVVLYILLGGYPPFWSDSEPQLFEMIRKGKYSFGDPVWNKVSESAKDLIRKLLVVDPTKRLTAAEALQHQFILEGNFNPPSTPKGPR</sequence>
<feature type="domain" description="Protein kinase" evidence="8">
    <location>
        <begin position="170"/>
        <end position="434"/>
    </location>
</feature>
<evidence type="ECO:0000313" key="10">
    <source>
        <dbReference type="Proteomes" id="UP001165080"/>
    </source>
</evidence>
<feature type="compositionally biased region" description="Pro residues" evidence="7">
    <location>
        <begin position="105"/>
        <end position="117"/>
    </location>
</feature>
<evidence type="ECO:0000256" key="4">
    <source>
        <dbReference type="ARBA" id="ARBA00022840"/>
    </source>
</evidence>
<evidence type="ECO:0000256" key="2">
    <source>
        <dbReference type="ARBA" id="ARBA00022741"/>
    </source>
</evidence>
<feature type="region of interest" description="Disordered" evidence="7">
    <location>
        <begin position="1"/>
        <end position="158"/>
    </location>
</feature>
<accession>A0A9W6C1W3</accession>
<dbReference type="OrthoDB" id="40902at2759"/>
<keyword evidence="2 5" id="KW-0547">Nucleotide-binding</keyword>
<dbReference type="GO" id="GO:0005524">
    <property type="term" value="F:ATP binding"/>
    <property type="evidence" value="ECO:0007669"/>
    <property type="project" value="UniProtKB-UniRule"/>
</dbReference>
<evidence type="ECO:0000256" key="5">
    <source>
        <dbReference type="PROSITE-ProRule" id="PRU10141"/>
    </source>
</evidence>
<dbReference type="Gene3D" id="1.10.510.10">
    <property type="entry name" value="Transferase(Phosphotransferase) domain 1"/>
    <property type="match status" value="1"/>
</dbReference>
<evidence type="ECO:0000256" key="1">
    <source>
        <dbReference type="ARBA" id="ARBA00022679"/>
    </source>
</evidence>
<dbReference type="EMBL" id="BRXU01000061">
    <property type="protein sequence ID" value="GLC62239.1"/>
    <property type="molecule type" value="Genomic_DNA"/>
</dbReference>
<feature type="compositionally biased region" description="Low complexity" evidence="7">
    <location>
        <begin position="11"/>
        <end position="32"/>
    </location>
</feature>
<organism evidence="9 10">
    <name type="scientific">Pleodorina starrii</name>
    <dbReference type="NCBI Taxonomy" id="330485"/>
    <lineage>
        <taxon>Eukaryota</taxon>
        <taxon>Viridiplantae</taxon>
        <taxon>Chlorophyta</taxon>
        <taxon>core chlorophytes</taxon>
        <taxon>Chlorophyceae</taxon>
        <taxon>CS clade</taxon>
        <taxon>Chlamydomonadales</taxon>
        <taxon>Volvocaceae</taxon>
        <taxon>Pleodorina</taxon>
    </lineage>
</organism>
<evidence type="ECO:0000313" key="9">
    <source>
        <dbReference type="EMBL" id="GLC62239.1"/>
    </source>
</evidence>
<gene>
    <name evidence="9" type="primary">PLEST011097</name>
    <name evidence="9" type="ORF">PLESTB_001861100</name>
</gene>
<dbReference type="InterPro" id="IPR008271">
    <property type="entry name" value="Ser/Thr_kinase_AS"/>
</dbReference>
<keyword evidence="3" id="KW-0418">Kinase</keyword>
<evidence type="ECO:0000256" key="7">
    <source>
        <dbReference type="SAM" id="MobiDB-lite"/>
    </source>
</evidence>
<dbReference type="PROSITE" id="PS50011">
    <property type="entry name" value="PROTEIN_KINASE_DOM"/>
    <property type="match status" value="1"/>
</dbReference>
<name>A0A9W6C1W3_9CHLO</name>
<evidence type="ECO:0000259" key="8">
    <source>
        <dbReference type="PROSITE" id="PS50011"/>
    </source>
</evidence>
<keyword evidence="1" id="KW-0808">Transferase</keyword>
<dbReference type="GO" id="GO:0004674">
    <property type="term" value="F:protein serine/threonine kinase activity"/>
    <property type="evidence" value="ECO:0007669"/>
    <property type="project" value="UniProtKB-KW"/>
</dbReference>
<dbReference type="PROSITE" id="PS00108">
    <property type="entry name" value="PROTEIN_KINASE_ST"/>
    <property type="match status" value="1"/>
</dbReference>
<protein>
    <recommendedName>
        <fullName evidence="8">Protein kinase domain-containing protein</fullName>
    </recommendedName>
</protein>
<reference evidence="9 10" key="1">
    <citation type="journal article" date="2023" name="Commun. Biol.">
        <title>Reorganization of the ancestral sex-determining regions during the evolution of trioecy in Pleodorina starrii.</title>
        <authorList>
            <person name="Takahashi K."/>
            <person name="Suzuki S."/>
            <person name="Kawai-Toyooka H."/>
            <person name="Yamamoto K."/>
            <person name="Hamaji T."/>
            <person name="Ootsuki R."/>
            <person name="Yamaguchi H."/>
            <person name="Kawachi M."/>
            <person name="Higashiyama T."/>
            <person name="Nozaki H."/>
        </authorList>
    </citation>
    <scope>NUCLEOTIDE SEQUENCE [LARGE SCALE GENOMIC DNA]</scope>
    <source>
        <strain evidence="9 10">NIES-4479</strain>
    </source>
</reference>
<dbReference type="FunFam" id="1.10.510.10:FF:002036">
    <property type="entry name" value="Gliding motility related CaM kinase"/>
    <property type="match status" value="1"/>
</dbReference>
<keyword evidence="10" id="KW-1185">Reference proteome</keyword>
<comment type="similarity">
    <text evidence="6">Belongs to the protein kinase superfamily.</text>
</comment>
<proteinExistence type="inferred from homology"/>
<dbReference type="AlphaFoldDB" id="A0A9W6C1W3"/>
<dbReference type="InterPro" id="IPR017441">
    <property type="entry name" value="Protein_kinase_ATP_BS"/>
</dbReference>